<dbReference type="PANTHER" id="PTHR22835:SF588">
    <property type="entry name" value="ALPHA-L-FUCOSIDASE 3"/>
    <property type="match status" value="1"/>
</dbReference>
<keyword evidence="2" id="KW-0325">Glycoprotein</keyword>
<proteinExistence type="inferred from homology"/>
<dbReference type="EMBL" id="JACMSC010000010">
    <property type="protein sequence ID" value="KAG6504664.1"/>
    <property type="molecule type" value="Genomic_DNA"/>
</dbReference>
<evidence type="ECO:0000256" key="2">
    <source>
        <dbReference type="ARBA" id="ARBA00023180"/>
    </source>
</evidence>
<dbReference type="InterPro" id="IPR001087">
    <property type="entry name" value="GDSL"/>
</dbReference>
<dbReference type="PANTHER" id="PTHR22835">
    <property type="entry name" value="ZINC FINGER FYVE DOMAIN CONTAINING PROTEIN"/>
    <property type="match status" value="1"/>
</dbReference>
<evidence type="ECO:0000256" key="1">
    <source>
        <dbReference type="ARBA" id="ARBA00008668"/>
    </source>
</evidence>
<keyword evidence="4" id="KW-1185">Reference proteome</keyword>
<gene>
    <name evidence="3" type="ORF">ZIOFF_037000</name>
</gene>
<dbReference type="OrthoDB" id="1600564at2759"/>
<accession>A0A8J5GIZ4</accession>
<organism evidence="3 4">
    <name type="scientific">Zingiber officinale</name>
    <name type="common">Ginger</name>
    <name type="synonym">Amomum zingiber</name>
    <dbReference type="NCBI Taxonomy" id="94328"/>
    <lineage>
        <taxon>Eukaryota</taxon>
        <taxon>Viridiplantae</taxon>
        <taxon>Streptophyta</taxon>
        <taxon>Embryophyta</taxon>
        <taxon>Tracheophyta</taxon>
        <taxon>Spermatophyta</taxon>
        <taxon>Magnoliopsida</taxon>
        <taxon>Liliopsida</taxon>
        <taxon>Zingiberales</taxon>
        <taxon>Zingiberaceae</taxon>
        <taxon>Zingiber</taxon>
    </lineage>
</organism>
<reference evidence="3 4" key="1">
    <citation type="submission" date="2020-08" db="EMBL/GenBank/DDBJ databases">
        <title>Plant Genome Project.</title>
        <authorList>
            <person name="Zhang R.-G."/>
        </authorList>
    </citation>
    <scope>NUCLEOTIDE SEQUENCE [LARGE SCALE GENOMIC DNA]</scope>
    <source>
        <tissue evidence="3">Rhizome</tissue>
    </source>
</reference>
<dbReference type="Proteomes" id="UP000734854">
    <property type="component" value="Unassembled WGS sequence"/>
</dbReference>
<dbReference type="Pfam" id="PF00657">
    <property type="entry name" value="Lipase_GDSL"/>
    <property type="match status" value="1"/>
</dbReference>
<comment type="similarity">
    <text evidence="1">Belongs to the 'GDSL' lipolytic enzyme family.</text>
</comment>
<protein>
    <submittedName>
        <fullName evidence="3">Uncharacterized protein</fullName>
    </submittedName>
</protein>
<comment type="caution">
    <text evidence="3">The sequence shown here is derived from an EMBL/GenBank/DDBJ whole genome shotgun (WGS) entry which is preliminary data.</text>
</comment>
<sequence>MAPSCGGLSVAFGAAPPPYDESFFGKPVGRYCDVCLLVDFIGTFIHISQSQLQQHDSLPPSHLENHNIIAANSLCLPFLSAYLNSVGTNFSHGANFATAGSMIRQPYATLSQSSFSPNSIDVQTWEFSQFKSRSQALIQQGLFKDQLPKEKYFSQALYTIDIGQNDLTESYFRNWTTDEVKSVIPDILDKFVLAIKSIYWEGGRHGGKYNYNINIGCGSTVTKNGKEIMVGKACQNPSKRIIWNGVHYTDAVNKWIFQQIMDGKFSDSPVPLRLACKVKA</sequence>
<evidence type="ECO:0000313" key="4">
    <source>
        <dbReference type="Proteomes" id="UP000734854"/>
    </source>
</evidence>
<evidence type="ECO:0000313" key="3">
    <source>
        <dbReference type="EMBL" id="KAG6504664.1"/>
    </source>
</evidence>
<name>A0A8J5GIZ4_ZINOF</name>
<dbReference type="AlphaFoldDB" id="A0A8J5GIZ4"/>
<dbReference type="GO" id="GO:0016788">
    <property type="term" value="F:hydrolase activity, acting on ester bonds"/>
    <property type="evidence" value="ECO:0007669"/>
    <property type="project" value="InterPro"/>
</dbReference>